<keyword evidence="5" id="KW-0378">Hydrolase</keyword>
<evidence type="ECO:0000313" key="11">
    <source>
        <dbReference type="Proteomes" id="UP001590950"/>
    </source>
</evidence>
<feature type="compositionally biased region" description="Basic residues" evidence="9">
    <location>
        <begin position="1"/>
        <end position="11"/>
    </location>
</feature>
<evidence type="ECO:0000256" key="1">
    <source>
        <dbReference type="ARBA" id="ARBA00004123"/>
    </source>
</evidence>
<evidence type="ECO:0000256" key="6">
    <source>
        <dbReference type="ARBA" id="ARBA00022839"/>
    </source>
</evidence>
<dbReference type="Proteomes" id="UP001590950">
    <property type="component" value="Unassembled WGS sequence"/>
</dbReference>
<evidence type="ECO:0000256" key="9">
    <source>
        <dbReference type="SAM" id="MobiDB-lite"/>
    </source>
</evidence>
<dbReference type="InterPro" id="IPR010347">
    <property type="entry name" value="Tdp1"/>
</dbReference>
<evidence type="ECO:0008006" key="12">
    <source>
        <dbReference type="Google" id="ProtNLM"/>
    </source>
</evidence>
<accession>A0ABR4A612</accession>
<evidence type="ECO:0000313" key="10">
    <source>
        <dbReference type="EMBL" id="KAL2040503.1"/>
    </source>
</evidence>
<protein>
    <recommendedName>
        <fullName evidence="12">Phospholipase D/nuclease</fullName>
    </recommendedName>
</protein>
<evidence type="ECO:0000256" key="3">
    <source>
        <dbReference type="ARBA" id="ARBA00022722"/>
    </source>
</evidence>
<dbReference type="Pfam" id="PF06087">
    <property type="entry name" value="Tyr-DNA_phospho"/>
    <property type="match status" value="1"/>
</dbReference>
<comment type="similarity">
    <text evidence="2">Belongs to the tyrosyl-DNA phosphodiesterase family.</text>
</comment>
<keyword evidence="7" id="KW-0234">DNA repair</keyword>
<dbReference type="Gene3D" id="3.30.870.10">
    <property type="entry name" value="Endonuclease Chain A"/>
    <property type="match status" value="2"/>
</dbReference>
<dbReference type="CDD" id="cd09123">
    <property type="entry name" value="PLDc_Tdp1_2"/>
    <property type="match status" value="1"/>
</dbReference>
<comment type="caution">
    <text evidence="10">The sequence shown here is derived from an EMBL/GenBank/DDBJ whole genome shotgun (WGS) entry which is preliminary data.</text>
</comment>
<sequence length="582" mass="64498">MDSGRGAKRRRLSDESDVLRNASISPPPKRFASALKQHAGGSTSEFQDIRMGEGLEMLPDSVINVPSTRSIASPVQLNFIEELPAASNVDTVSLGSILGDPMIKECWLFNYLFDMDFVMDHFDPDTRDLIQVRIVHGSWKREDTNGIGIENAAKRYPNVEIIKAYMPEMYGTHHSKMIVLFRHDDLAQVILLTANFIERDWRMSQAIWKTPLLPLQKKGAFPTTSLLPLGSGPRFKNDLLAYYRGYGSKKLQNLILQLQDYDFGEVRGALIASLPGKKTVQSPDPELDTLWGWPGLKRILSRIPSKTVTPSDPNHQSHIVIQVSSVAAVGEKWLNKTFIPTLSTISDAGVSQKDTKKPKNSIVFPTTDEIRRSVDGYGSGSSIHMKVSTPAQTKQLALLKPMLCHWAGDQRPSVNPASTPRASRSSNPAVAAPIHKAHRHRAAPHIKTYIRFSDLSMNTIDWAIMTSANLSTQAWGAAANTDGEVRICSYEIGVVVWPSLWDDDVDDDDGSGAGEKGKAVIVPVFGKDMPGEDESSGKTVVGWRLPYDLPLVPYREDEKPWCASEPCNEPDWMGRVWPGYGK</sequence>
<feature type="region of interest" description="Disordered" evidence="9">
    <location>
        <begin position="1"/>
        <end position="29"/>
    </location>
</feature>
<evidence type="ECO:0000256" key="7">
    <source>
        <dbReference type="ARBA" id="ARBA00023204"/>
    </source>
</evidence>
<name>A0ABR4A612_9LECA</name>
<evidence type="ECO:0000256" key="5">
    <source>
        <dbReference type="ARBA" id="ARBA00022801"/>
    </source>
</evidence>
<keyword evidence="8" id="KW-0539">Nucleus</keyword>
<reference evidence="10 11" key="1">
    <citation type="submission" date="2024-09" db="EMBL/GenBank/DDBJ databases">
        <title>Rethinking Asexuality: The Enigmatic Case of Functional Sexual Genes in Lepraria (Stereocaulaceae).</title>
        <authorList>
            <person name="Doellman M."/>
            <person name="Sun Y."/>
            <person name="Barcenas-Pena A."/>
            <person name="Lumbsch H.T."/>
            <person name="Grewe F."/>
        </authorList>
    </citation>
    <scope>NUCLEOTIDE SEQUENCE [LARGE SCALE GENOMIC DNA]</scope>
    <source>
        <strain evidence="10 11">Mercado 3170</strain>
    </source>
</reference>
<evidence type="ECO:0000256" key="8">
    <source>
        <dbReference type="ARBA" id="ARBA00023242"/>
    </source>
</evidence>
<keyword evidence="6" id="KW-0269">Exonuclease</keyword>
<evidence type="ECO:0000256" key="4">
    <source>
        <dbReference type="ARBA" id="ARBA00022763"/>
    </source>
</evidence>
<keyword evidence="3" id="KW-0540">Nuclease</keyword>
<dbReference type="SUPFAM" id="SSF56024">
    <property type="entry name" value="Phospholipase D/nuclease"/>
    <property type="match status" value="2"/>
</dbReference>
<comment type="subcellular location">
    <subcellularLocation>
        <location evidence="1">Nucleus</location>
    </subcellularLocation>
</comment>
<evidence type="ECO:0000256" key="2">
    <source>
        <dbReference type="ARBA" id="ARBA00010205"/>
    </source>
</evidence>
<feature type="compositionally biased region" description="Polar residues" evidence="9">
    <location>
        <begin position="412"/>
        <end position="428"/>
    </location>
</feature>
<keyword evidence="4" id="KW-0227">DNA damage</keyword>
<gene>
    <name evidence="10" type="ORF">N7G274_006946</name>
</gene>
<dbReference type="PANTHER" id="PTHR12415:SF0">
    <property type="entry name" value="TYROSYL-DNA PHOSPHODIESTERASE 1"/>
    <property type="match status" value="1"/>
</dbReference>
<feature type="region of interest" description="Disordered" evidence="9">
    <location>
        <begin position="409"/>
        <end position="428"/>
    </location>
</feature>
<proteinExistence type="inferred from homology"/>
<dbReference type="EMBL" id="JBEFKJ010000021">
    <property type="protein sequence ID" value="KAL2040503.1"/>
    <property type="molecule type" value="Genomic_DNA"/>
</dbReference>
<dbReference type="PANTHER" id="PTHR12415">
    <property type="entry name" value="TYROSYL-DNA PHOSPHODIESTERASE 1"/>
    <property type="match status" value="1"/>
</dbReference>
<organism evidence="10 11">
    <name type="scientific">Stereocaulon virgatum</name>
    <dbReference type="NCBI Taxonomy" id="373712"/>
    <lineage>
        <taxon>Eukaryota</taxon>
        <taxon>Fungi</taxon>
        <taxon>Dikarya</taxon>
        <taxon>Ascomycota</taxon>
        <taxon>Pezizomycotina</taxon>
        <taxon>Lecanoromycetes</taxon>
        <taxon>OSLEUM clade</taxon>
        <taxon>Lecanoromycetidae</taxon>
        <taxon>Lecanorales</taxon>
        <taxon>Lecanorineae</taxon>
        <taxon>Stereocaulaceae</taxon>
        <taxon>Stereocaulon</taxon>
    </lineage>
</organism>
<keyword evidence="11" id="KW-1185">Reference proteome</keyword>